<dbReference type="NCBIfam" id="TIGR04085">
    <property type="entry name" value="rSAM_more_4Fe4S"/>
    <property type="match status" value="1"/>
</dbReference>
<proteinExistence type="inferred from homology"/>
<dbReference type="RefSeq" id="WP_117942282.1">
    <property type="nucleotide sequence ID" value="NZ_JAJCJV010000024.1"/>
</dbReference>
<dbReference type="Proteomes" id="UP000285897">
    <property type="component" value="Unassembled WGS sequence"/>
</dbReference>
<evidence type="ECO:0000313" key="8">
    <source>
        <dbReference type="EMBL" id="RHL44808.1"/>
    </source>
</evidence>
<dbReference type="PANTHER" id="PTHR43273">
    <property type="entry name" value="ANAEROBIC SULFATASE-MATURATING ENZYME HOMOLOG ASLB-RELATED"/>
    <property type="match status" value="1"/>
</dbReference>
<reference evidence="8 9" key="1">
    <citation type="submission" date="2018-08" db="EMBL/GenBank/DDBJ databases">
        <title>A genome reference for cultivated species of the human gut microbiota.</title>
        <authorList>
            <person name="Zou Y."/>
            <person name="Xue W."/>
            <person name="Luo G."/>
        </authorList>
    </citation>
    <scope>NUCLEOTIDE SEQUENCE [LARGE SCALE GENOMIC DNA]</scope>
    <source>
        <strain evidence="8 9">AF37-6AC</strain>
    </source>
</reference>
<evidence type="ECO:0000256" key="5">
    <source>
        <dbReference type="ARBA" id="ARBA00023014"/>
    </source>
</evidence>
<dbReference type="InterPro" id="IPR023885">
    <property type="entry name" value="4Fe4S-binding_SPASM_dom"/>
</dbReference>
<name>A0A415L8N7_9FIRM</name>
<evidence type="ECO:0000256" key="3">
    <source>
        <dbReference type="ARBA" id="ARBA00022723"/>
    </source>
</evidence>
<dbReference type="InterPro" id="IPR013785">
    <property type="entry name" value="Aldolase_TIM"/>
</dbReference>
<dbReference type="InterPro" id="IPR023867">
    <property type="entry name" value="Sulphatase_maturase_rSAM"/>
</dbReference>
<dbReference type="SFLD" id="SFLDG01067">
    <property type="entry name" value="SPASM/twitch_domain_containing"/>
    <property type="match status" value="1"/>
</dbReference>
<dbReference type="SFLD" id="SFLDS00029">
    <property type="entry name" value="Radical_SAM"/>
    <property type="match status" value="1"/>
</dbReference>
<dbReference type="GO" id="GO:0016491">
    <property type="term" value="F:oxidoreductase activity"/>
    <property type="evidence" value="ECO:0007669"/>
    <property type="project" value="InterPro"/>
</dbReference>
<dbReference type="Pfam" id="PF04055">
    <property type="entry name" value="Radical_SAM"/>
    <property type="match status" value="1"/>
</dbReference>
<gene>
    <name evidence="8" type="ORF">DW021_13245</name>
</gene>
<dbReference type="AlphaFoldDB" id="A0A415L8N7"/>
<evidence type="ECO:0000256" key="1">
    <source>
        <dbReference type="ARBA" id="ARBA00001966"/>
    </source>
</evidence>
<evidence type="ECO:0000256" key="6">
    <source>
        <dbReference type="ARBA" id="ARBA00023601"/>
    </source>
</evidence>
<evidence type="ECO:0000256" key="4">
    <source>
        <dbReference type="ARBA" id="ARBA00023004"/>
    </source>
</evidence>
<dbReference type="PROSITE" id="PS51918">
    <property type="entry name" value="RADICAL_SAM"/>
    <property type="match status" value="1"/>
</dbReference>
<comment type="similarity">
    <text evidence="6">Belongs to the radical SAM superfamily. Anaerobic sulfatase-maturating enzyme family.</text>
</comment>
<organism evidence="8 9">
    <name type="scientific">Blautia obeum</name>
    <dbReference type="NCBI Taxonomy" id="40520"/>
    <lineage>
        <taxon>Bacteria</taxon>
        <taxon>Bacillati</taxon>
        <taxon>Bacillota</taxon>
        <taxon>Clostridia</taxon>
        <taxon>Lachnospirales</taxon>
        <taxon>Lachnospiraceae</taxon>
        <taxon>Blautia</taxon>
    </lineage>
</organism>
<dbReference type="CDD" id="cd01335">
    <property type="entry name" value="Radical_SAM"/>
    <property type="match status" value="1"/>
</dbReference>
<dbReference type="InterPro" id="IPR007197">
    <property type="entry name" value="rSAM"/>
</dbReference>
<comment type="caution">
    <text evidence="8">The sequence shown here is derived from an EMBL/GenBank/DDBJ whole genome shotgun (WGS) entry which is preliminary data.</text>
</comment>
<accession>A0A415L8N7</accession>
<sequence>MYNFTLYMTTDCNFKCQYCYEDYHNHYQLNEKTLVDSLEFMMNYGDRGKVLIDFLGGEPLLKKELIYQAVAYIKDNYPEREVKYYITTNCSLMDDRFIAFMKENRFTVRLSFDGNKETHDLNRVAKDEVSCYDKIFENIMKVKDSGLNFSVRMTVTENTIPYMFENICYLHEHGLDNICMIMDVYLKISDELKAEFEKQVGQILQYYLAEAAAGRVFTIDQFDGKMFNMLCNFGNCFGMCDAGIGNFKIFPNGQIYPCGFLTSNEKYCIGNIKEGVDIRKAKLIAMSNFDKTDPKCKGCTIRDFCHGMKCGYMNFINTGKINVPSDAECIFEHIFYKAMVQILEYYLQQPIEIVREKLGVYIDYIQEEDLKFSEFGEKIAKRLGDER</sequence>
<dbReference type="PANTHER" id="PTHR43273:SF3">
    <property type="entry name" value="ANAEROBIC SULFATASE-MATURATING ENZYME HOMOLOG ASLB-RELATED"/>
    <property type="match status" value="1"/>
</dbReference>
<comment type="cofactor">
    <cofactor evidence="1">
        <name>[4Fe-4S] cluster</name>
        <dbReference type="ChEBI" id="CHEBI:49883"/>
    </cofactor>
</comment>
<dbReference type="SFLD" id="SFLDG01386">
    <property type="entry name" value="main_SPASM_domain-containing"/>
    <property type="match status" value="1"/>
</dbReference>
<dbReference type="GO" id="GO:0051536">
    <property type="term" value="F:iron-sulfur cluster binding"/>
    <property type="evidence" value="ECO:0007669"/>
    <property type="project" value="UniProtKB-KW"/>
</dbReference>
<evidence type="ECO:0000313" key="9">
    <source>
        <dbReference type="Proteomes" id="UP000285897"/>
    </source>
</evidence>
<dbReference type="InterPro" id="IPR058240">
    <property type="entry name" value="rSAM_sf"/>
</dbReference>
<feature type="domain" description="Radical SAM core" evidence="7">
    <location>
        <begin position="1"/>
        <end position="215"/>
    </location>
</feature>
<keyword evidence="5" id="KW-0411">Iron-sulfur</keyword>
<keyword evidence="3" id="KW-0479">Metal-binding</keyword>
<evidence type="ECO:0000256" key="2">
    <source>
        <dbReference type="ARBA" id="ARBA00022691"/>
    </source>
</evidence>
<keyword evidence="2" id="KW-0949">S-adenosyl-L-methionine</keyword>
<dbReference type="SFLD" id="SFLDG01384">
    <property type="entry name" value="thioether_bond_formation_requi"/>
    <property type="match status" value="1"/>
</dbReference>
<keyword evidence="4" id="KW-0408">Iron</keyword>
<dbReference type="GO" id="GO:0046872">
    <property type="term" value="F:metal ion binding"/>
    <property type="evidence" value="ECO:0007669"/>
    <property type="project" value="UniProtKB-KW"/>
</dbReference>
<protein>
    <submittedName>
        <fullName evidence="8">Radical SAM protein</fullName>
    </submittedName>
</protein>
<dbReference type="EMBL" id="QROS01000011">
    <property type="protein sequence ID" value="RHL44808.1"/>
    <property type="molecule type" value="Genomic_DNA"/>
</dbReference>
<dbReference type="Gene3D" id="3.20.20.70">
    <property type="entry name" value="Aldolase class I"/>
    <property type="match status" value="1"/>
</dbReference>
<dbReference type="SUPFAM" id="SSF102114">
    <property type="entry name" value="Radical SAM enzymes"/>
    <property type="match status" value="1"/>
</dbReference>
<evidence type="ECO:0000259" key="7">
    <source>
        <dbReference type="PROSITE" id="PS51918"/>
    </source>
</evidence>